<protein>
    <submittedName>
        <fullName evidence="1">Uncharacterized protein</fullName>
    </submittedName>
</protein>
<comment type="caution">
    <text evidence="1">The sequence shown here is derived from an EMBL/GenBank/DDBJ whole genome shotgun (WGS) entry which is preliminary data.</text>
</comment>
<dbReference type="AlphaFoldDB" id="A0A833N2Z1"/>
<organism evidence="1 2">
    <name type="scientific">Methylorubrum populi</name>
    <dbReference type="NCBI Taxonomy" id="223967"/>
    <lineage>
        <taxon>Bacteria</taxon>
        <taxon>Pseudomonadati</taxon>
        <taxon>Pseudomonadota</taxon>
        <taxon>Alphaproteobacteria</taxon>
        <taxon>Hyphomicrobiales</taxon>
        <taxon>Methylobacteriaceae</taxon>
        <taxon>Methylorubrum</taxon>
    </lineage>
</organism>
<proteinExistence type="predicted"/>
<gene>
    <name evidence="1" type="ORF">F8B43_0088</name>
</gene>
<evidence type="ECO:0000313" key="2">
    <source>
        <dbReference type="Proteomes" id="UP000469949"/>
    </source>
</evidence>
<dbReference type="Proteomes" id="UP000469949">
    <property type="component" value="Unassembled WGS sequence"/>
</dbReference>
<sequence>MTTDAPCPRRDKWFRGCFNWHWHTFRAGLPVTMPALSVKHFRWTGIYGLQAGPWFIGVVKGEPGAAFDPGSDVTCGKVVDRGGAR</sequence>
<accession>A0A833N2Z1</accession>
<reference evidence="1 2" key="1">
    <citation type="submission" date="2019-10" db="EMBL/GenBank/DDBJ databases">
        <title>Draft Genome Sequence of the Caffeine Degrading Methylotroph Methylorubrum populi PINKEL.</title>
        <authorList>
            <person name="Dawson S.C."/>
            <person name="Zhang X."/>
            <person name="Wright M.E."/>
            <person name="Sharma G."/>
            <person name="Langner J.T."/>
            <person name="Ditty J.L."/>
            <person name="Subuyuj G.A."/>
        </authorList>
    </citation>
    <scope>NUCLEOTIDE SEQUENCE [LARGE SCALE GENOMIC DNA]</scope>
    <source>
        <strain evidence="1 2">Pinkel</strain>
    </source>
</reference>
<dbReference type="EMBL" id="WEKV01000001">
    <property type="protein sequence ID" value="KAB7788083.1"/>
    <property type="molecule type" value="Genomic_DNA"/>
</dbReference>
<name>A0A833N2Z1_9HYPH</name>
<evidence type="ECO:0000313" key="1">
    <source>
        <dbReference type="EMBL" id="KAB7788083.1"/>
    </source>
</evidence>